<keyword evidence="4 6" id="KW-0472">Membrane</keyword>
<evidence type="ECO:0000256" key="2">
    <source>
        <dbReference type="ARBA" id="ARBA00022692"/>
    </source>
</evidence>
<dbReference type="AlphaFoldDB" id="A0A5C3P897"/>
<dbReference type="EMBL" id="ML211529">
    <property type="protein sequence ID" value="TFK82033.1"/>
    <property type="molecule type" value="Genomic_DNA"/>
</dbReference>
<evidence type="ECO:0000256" key="1">
    <source>
        <dbReference type="ARBA" id="ARBA00004127"/>
    </source>
</evidence>
<protein>
    <recommendedName>
        <fullName evidence="5">Endopeptidase S2P</fullName>
    </recommendedName>
</protein>
<keyword evidence="7" id="KW-0732">Signal</keyword>
<evidence type="ECO:0000313" key="10">
    <source>
        <dbReference type="Proteomes" id="UP000308197"/>
    </source>
</evidence>
<keyword evidence="3 6" id="KW-1133">Transmembrane helix</keyword>
<dbReference type="PANTHER" id="PTHR13325:SF3">
    <property type="entry name" value="MEMBRANE-BOUND TRANSCRIPTION FACTOR SITE-2 PROTEASE"/>
    <property type="match status" value="1"/>
</dbReference>
<dbReference type="GO" id="GO:0005737">
    <property type="term" value="C:cytoplasm"/>
    <property type="evidence" value="ECO:0007669"/>
    <property type="project" value="TreeGrafter"/>
</dbReference>
<dbReference type="PANTHER" id="PTHR13325">
    <property type="entry name" value="PROTEASE M50 MEMBRANE-BOUND TRANSCRIPTION FACTOR SITE 2 PROTEASE"/>
    <property type="match status" value="1"/>
</dbReference>
<dbReference type="GO" id="GO:1905897">
    <property type="term" value="P:regulation of response to endoplasmic reticulum stress"/>
    <property type="evidence" value="ECO:0007669"/>
    <property type="project" value="TreeGrafter"/>
</dbReference>
<dbReference type="InterPro" id="IPR008915">
    <property type="entry name" value="Peptidase_M50"/>
</dbReference>
<dbReference type="InParanoid" id="A0A5C3P897"/>
<evidence type="ECO:0000256" key="3">
    <source>
        <dbReference type="ARBA" id="ARBA00022989"/>
    </source>
</evidence>
<evidence type="ECO:0000256" key="4">
    <source>
        <dbReference type="ARBA" id="ARBA00023136"/>
    </source>
</evidence>
<proteinExistence type="predicted"/>
<feature type="transmembrane region" description="Helical" evidence="6">
    <location>
        <begin position="230"/>
        <end position="251"/>
    </location>
</feature>
<evidence type="ECO:0000256" key="6">
    <source>
        <dbReference type="SAM" id="Phobius"/>
    </source>
</evidence>
<keyword evidence="10" id="KW-1185">Reference proteome</keyword>
<dbReference type="GO" id="GO:0012505">
    <property type="term" value="C:endomembrane system"/>
    <property type="evidence" value="ECO:0007669"/>
    <property type="project" value="UniProtKB-SubCell"/>
</dbReference>
<evidence type="ECO:0000259" key="8">
    <source>
        <dbReference type="Pfam" id="PF02163"/>
    </source>
</evidence>
<keyword evidence="2 6" id="KW-0812">Transmembrane</keyword>
<reference evidence="9 10" key="1">
    <citation type="journal article" date="2019" name="Nat. Ecol. Evol.">
        <title>Megaphylogeny resolves global patterns of mushroom evolution.</title>
        <authorList>
            <person name="Varga T."/>
            <person name="Krizsan K."/>
            <person name="Foldi C."/>
            <person name="Dima B."/>
            <person name="Sanchez-Garcia M."/>
            <person name="Sanchez-Ramirez S."/>
            <person name="Szollosi G.J."/>
            <person name="Szarkandi J.G."/>
            <person name="Papp V."/>
            <person name="Albert L."/>
            <person name="Andreopoulos W."/>
            <person name="Angelini C."/>
            <person name="Antonin V."/>
            <person name="Barry K.W."/>
            <person name="Bougher N.L."/>
            <person name="Buchanan P."/>
            <person name="Buyck B."/>
            <person name="Bense V."/>
            <person name="Catcheside P."/>
            <person name="Chovatia M."/>
            <person name="Cooper J."/>
            <person name="Damon W."/>
            <person name="Desjardin D."/>
            <person name="Finy P."/>
            <person name="Geml J."/>
            <person name="Haridas S."/>
            <person name="Hughes K."/>
            <person name="Justo A."/>
            <person name="Karasinski D."/>
            <person name="Kautmanova I."/>
            <person name="Kiss B."/>
            <person name="Kocsube S."/>
            <person name="Kotiranta H."/>
            <person name="LaButti K.M."/>
            <person name="Lechner B.E."/>
            <person name="Liimatainen K."/>
            <person name="Lipzen A."/>
            <person name="Lukacs Z."/>
            <person name="Mihaltcheva S."/>
            <person name="Morgado L.N."/>
            <person name="Niskanen T."/>
            <person name="Noordeloos M.E."/>
            <person name="Ohm R.A."/>
            <person name="Ortiz-Santana B."/>
            <person name="Ovrebo C."/>
            <person name="Racz N."/>
            <person name="Riley R."/>
            <person name="Savchenko A."/>
            <person name="Shiryaev A."/>
            <person name="Soop K."/>
            <person name="Spirin V."/>
            <person name="Szebenyi C."/>
            <person name="Tomsovsky M."/>
            <person name="Tulloss R.E."/>
            <person name="Uehling J."/>
            <person name="Grigoriev I.V."/>
            <person name="Vagvolgyi C."/>
            <person name="Papp T."/>
            <person name="Martin F.M."/>
            <person name="Miettinen O."/>
            <person name="Hibbett D.S."/>
            <person name="Nagy L.G."/>
        </authorList>
    </citation>
    <scope>NUCLEOTIDE SEQUENCE [LARGE SCALE GENOMIC DNA]</scope>
    <source>
        <strain evidence="9 10">HHB13444</strain>
    </source>
</reference>
<comment type="subcellular location">
    <subcellularLocation>
        <location evidence="1">Endomembrane system</location>
        <topology evidence="1">Multi-pass membrane protein</topology>
    </subcellularLocation>
</comment>
<name>A0A5C3P897_9APHY</name>
<accession>A0A5C3P897</accession>
<organism evidence="9 10">
    <name type="scientific">Polyporus arcularius HHB13444</name>
    <dbReference type="NCBI Taxonomy" id="1314778"/>
    <lineage>
        <taxon>Eukaryota</taxon>
        <taxon>Fungi</taxon>
        <taxon>Dikarya</taxon>
        <taxon>Basidiomycota</taxon>
        <taxon>Agaricomycotina</taxon>
        <taxon>Agaricomycetes</taxon>
        <taxon>Polyporales</taxon>
        <taxon>Polyporaceae</taxon>
        <taxon>Polyporus</taxon>
    </lineage>
</organism>
<feature type="transmembrane region" description="Helical" evidence="6">
    <location>
        <begin position="187"/>
        <end position="210"/>
    </location>
</feature>
<dbReference type="Pfam" id="PF02163">
    <property type="entry name" value="Peptidase_M50"/>
    <property type="match status" value="1"/>
</dbReference>
<sequence length="581" mass="62971">MLLLVLAVFWGLLYAYRAHRRRKGPASFLPAPSSSLTSASPLLFASRSTRITLHNLHLSAQLSSFNDIHISASARLRRSRWKALVTLAYDAGSIVGALGMVGSLVLLVWASIQLAMSLYDKSYAIPPPHTPALHKRDALPEVALPSSSHQAPLTLIIPGVTTPLSDLPVLLVSLLTTQIIHELGHAVAAALESVSLSSVGLGLTVLLPSAFVAFPSGEVDSLPPRPRLRIISAGAFHNLLFWLALVIFSWARLSSALWPVLGYSDVSLYGRVVVSVDESSPLYGHLPRGAVIYKVGDDTLDTGRRAAERWEALLTHRPSPAEHDPPLGWCAEEAWFAAHNASCCTPSHPPIPTQACFAPTSDPAFERCVDPLLFLHSASDAAAPRHRCMTAVDCGHAQLCVRPRSDQELLALTLHIPPWLRGDVDRTGEGDAERTLVWQGDSIEILREVSVGDWLPRSHMLPIGLPLLFSQFFTYLQTLTLSLYFFNLLPLPFLDGGQLLDALHSWWSAPSPSRTLTAESVPLSDLEGADGDGDEFRIGQRPQVDAHAHGKTDLRGAVHVCAGVLLGICVVLGLANAYLDR</sequence>
<feature type="transmembrane region" description="Helical" evidence="6">
    <location>
        <begin position="465"/>
        <end position="486"/>
    </location>
</feature>
<dbReference type="GO" id="GO:0031293">
    <property type="term" value="P:membrane protein intracellular domain proteolysis"/>
    <property type="evidence" value="ECO:0007669"/>
    <property type="project" value="TreeGrafter"/>
</dbReference>
<dbReference type="STRING" id="1314778.A0A5C3P897"/>
<dbReference type="Proteomes" id="UP000308197">
    <property type="component" value="Unassembled WGS sequence"/>
</dbReference>
<gene>
    <name evidence="9" type="ORF">K466DRAFT_604004</name>
</gene>
<feature type="chain" id="PRO_5022928662" description="Endopeptidase S2P" evidence="7">
    <location>
        <begin position="16"/>
        <end position="581"/>
    </location>
</feature>
<evidence type="ECO:0000256" key="7">
    <source>
        <dbReference type="SAM" id="SignalP"/>
    </source>
</evidence>
<dbReference type="InterPro" id="IPR001193">
    <property type="entry name" value="MBTPS2"/>
</dbReference>
<dbReference type="PRINTS" id="PR01000">
    <property type="entry name" value="SREBPS2PTASE"/>
</dbReference>
<evidence type="ECO:0000256" key="5">
    <source>
        <dbReference type="ARBA" id="ARBA00032658"/>
    </source>
</evidence>
<feature type="transmembrane region" description="Helical" evidence="6">
    <location>
        <begin position="87"/>
        <end position="112"/>
    </location>
</feature>
<evidence type="ECO:0000313" key="9">
    <source>
        <dbReference type="EMBL" id="TFK82033.1"/>
    </source>
</evidence>
<dbReference type="GO" id="GO:0016020">
    <property type="term" value="C:membrane"/>
    <property type="evidence" value="ECO:0007669"/>
    <property type="project" value="InterPro"/>
</dbReference>
<feature type="domain" description="Peptidase M50" evidence="8">
    <location>
        <begin position="170"/>
        <end position="510"/>
    </location>
</feature>
<dbReference type="GO" id="GO:0004222">
    <property type="term" value="F:metalloendopeptidase activity"/>
    <property type="evidence" value="ECO:0007669"/>
    <property type="project" value="InterPro"/>
</dbReference>
<feature type="transmembrane region" description="Helical" evidence="6">
    <location>
        <begin position="557"/>
        <end position="579"/>
    </location>
</feature>
<feature type="signal peptide" evidence="7">
    <location>
        <begin position="1"/>
        <end position="15"/>
    </location>
</feature>